<comment type="caution">
    <text evidence="2">The sequence shown here is derived from an EMBL/GenBank/DDBJ whole genome shotgun (WGS) entry which is preliminary data.</text>
</comment>
<dbReference type="AlphaFoldDB" id="A0AB38DUH0"/>
<keyword evidence="4" id="KW-1185">Reference proteome</keyword>
<dbReference type="Proteomes" id="UP000234166">
    <property type="component" value="Unassembled WGS sequence"/>
</dbReference>
<dbReference type="EMBL" id="OCYT01000016">
    <property type="protein sequence ID" value="SON76062.1"/>
    <property type="molecule type" value="Genomic_DNA"/>
</dbReference>
<gene>
    <name evidence="1" type="ORF">XAP6984_1120003</name>
    <name evidence="2" type="ORF">XAP7430_1090003</name>
</gene>
<evidence type="ECO:0000313" key="4">
    <source>
        <dbReference type="Proteomes" id="UP000234181"/>
    </source>
</evidence>
<name>A0AB38DUH0_XANCH</name>
<organism evidence="2 3">
    <name type="scientific">Xanthomonas campestris pv. phaseoli</name>
    <dbReference type="NCBI Taxonomy" id="317013"/>
    <lineage>
        <taxon>Bacteria</taxon>
        <taxon>Pseudomonadati</taxon>
        <taxon>Pseudomonadota</taxon>
        <taxon>Gammaproteobacteria</taxon>
        <taxon>Lysobacterales</taxon>
        <taxon>Lysobacteraceae</taxon>
        <taxon>Xanthomonas</taxon>
    </lineage>
</organism>
<evidence type="ECO:0000313" key="3">
    <source>
        <dbReference type="Proteomes" id="UP000234166"/>
    </source>
</evidence>
<proteinExistence type="predicted"/>
<sequence>MQRAPVIMGYFRRSYHQRYCFFSRADGLH</sequence>
<dbReference type="Proteomes" id="UP000234181">
    <property type="component" value="Unassembled WGS sequence"/>
</dbReference>
<evidence type="ECO:0000313" key="1">
    <source>
        <dbReference type="EMBL" id="SON76062.1"/>
    </source>
</evidence>
<accession>A0AB38DUH0</accession>
<dbReference type="EMBL" id="OCYS01000012">
    <property type="protein sequence ID" value="SON78782.1"/>
    <property type="molecule type" value="Genomic_DNA"/>
</dbReference>
<evidence type="ECO:0000313" key="2">
    <source>
        <dbReference type="EMBL" id="SON78782.1"/>
    </source>
</evidence>
<evidence type="ECO:0008006" key="5">
    <source>
        <dbReference type="Google" id="ProtNLM"/>
    </source>
</evidence>
<reference evidence="3 4" key="1">
    <citation type="submission" date="2017-10" db="EMBL/GenBank/DDBJ databases">
        <authorList>
            <person name="Regsiter A."/>
            <person name="William W."/>
        </authorList>
    </citation>
    <scope>NUCLEOTIDE SEQUENCE [LARGE SCALE GENOMIC DNA]</scope>
    <source>
        <strain evidence="1 4">CFBP6984</strain>
        <strain evidence="2 3">CFBP7430</strain>
    </source>
</reference>
<protein>
    <recommendedName>
        <fullName evidence="5">Transposase</fullName>
    </recommendedName>
</protein>